<dbReference type="PANTHER" id="PTHR44846:SF17">
    <property type="entry name" value="GNTR-FAMILY TRANSCRIPTIONAL REGULATOR"/>
    <property type="match status" value="1"/>
</dbReference>
<dbReference type="InterPro" id="IPR036388">
    <property type="entry name" value="WH-like_DNA-bd_sf"/>
</dbReference>
<dbReference type="PRINTS" id="PR00035">
    <property type="entry name" value="HTHGNTR"/>
</dbReference>
<dbReference type="RefSeq" id="WP_165004438.1">
    <property type="nucleotide sequence ID" value="NZ_CP064955.1"/>
</dbReference>
<keyword evidence="3" id="KW-0804">Transcription</keyword>
<dbReference type="SUPFAM" id="SSF46785">
    <property type="entry name" value="Winged helix' DNA-binding domain"/>
    <property type="match status" value="1"/>
</dbReference>
<gene>
    <name evidence="5" type="ORF">G7Y29_08425</name>
</gene>
<dbReference type="InterPro" id="IPR050679">
    <property type="entry name" value="Bact_HTH_transcr_reg"/>
</dbReference>
<dbReference type="InterPro" id="IPR000524">
    <property type="entry name" value="Tscrpt_reg_HTH_GntR"/>
</dbReference>
<dbReference type="GO" id="GO:0003700">
    <property type="term" value="F:DNA-binding transcription factor activity"/>
    <property type="evidence" value="ECO:0007669"/>
    <property type="project" value="InterPro"/>
</dbReference>
<dbReference type="EMBL" id="CP064955">
    <property type="protein sequence ID" value="QPK82881.1"/>
    <property type="molecule type" value="Genomic_DNA"/>
</dbReference>
<reference evidence="5 6" key="1">
    <citation type="submission" date="2020-11" db="EMBL/GenBank/DDBJ databases">
        <title>Corynebacterium sp. MC1420.</title>
        <authorList>
            <person name="Zhou J."/>
        </authorList>
    </citation>
    <scope>NUCLEOTIDE SEQUENCE [LARGE SCALE GENOMIC DNA]</scope>
    <source>
        <strain evidence="5 6">MC1420</strain>
    </source>
</reference>
<evidence type="ECO:0000256" key="1">
    <source>
        <dbReference type="ARBA" id="ARBA00023015"/>
    </source>
</evidence>
<feature type="domain" description="HTH gntR-type" evidence="4">
    <location>
        <begin position="4"/>
        <end position="74"/>
    </location>
</feature>
<dbReference type="Proteomes" id="UP000594586">
    <property type="component" value="Chromosome"/>
</dbReference>
<dbReference type="InterPro" id="IPR036390">
    <property type="entry name" value="WH_DNA-bd_sf"/>
</dbReference>
<keyword evidence="6" id="KW-1185">Reference proteome</keyword>
<dbReference type="SUPFAM" id="SSF64288">
    <property type="entry name" value="Chorismate lyase-like"/>
    <property type="match status" value="1"/>
</dbReference>
<dbReference type="GO" id="GO:0045892">
    <property type="term" value="P:negative regulation of DNA-templated transcription"/>
    <property type="evidence" value="ECO:0007669"/>
    <property type="project" value="TreeGrafter"/>
</dbReference>
<accession>A0A7T0KLC0</accession>
<proteinExistence type="predicted"/>
<evidence type="ECO:0000256" key="2">
    <source>
        <dbReference type="ARBA" id="ARBA00023125"/>
    </source>
</evidence>
<dbReference type="GO" id="GO:0003677">
    <property type="term" value="F:DNA binding"/>
    <property type="evidence" value="ECO:0007669"/>
    <property type="project" value="UniProtKB-KW"/>
</dbReference>
<name>A0A7T0KLC0_9CORY</name>
<dbReference type="AlphaFoldDB" id="A0A7T0KLC0"/>
<organism evidence="5 6">
    <name type="scientific">Corynebacterium qintianiae</name>
    <dbReference type="NCBI Taxonomy" id="2709392"/>
    <lineage>
        <taxon>Bacteria</taxon>
        <taxon>Bacillati</taxon>
        <taxon>Actinomycetota</taxon>
        <taxon>Actinomycetes</taxon>
        <taxon>Mycobacteriales</taxon>
        <taxon>Corynebacteriaceae</taxon>
        <taxon>Corynebacterium</taxon>
    </lineage>
</organism>
<evidence type="ECO:0000256" key="3">
    <source>
        <dbReference type="ARBA" id="ARBA00023163"/>
    </source>
</evidence>
<dbReference type="SMART" id="SM00866">
    <property type="entry name" value="UTRA"/>
    <property type="match status" value="1"/>
</dbReference>
<dbReference type="Pfam" id="PF00392">
    <property type="entry name" value="GntR"/>
    <property type="match status" value="1"/>
</dbReference>
<evidence type="ECO:0000313" key="5">
    <source>
        <dbReference type="EMBL" id="QPK82881.1"/>
    </source>
</evidence>
<dbReference type="Gene3D" id="1.10.10.10">
    <property type="entry name" value="Winged helix-like DNA-binding domain superfamily/Winged helix DNA-binding domain"/>
    <property type="match status" value="1"/>
</dbReference>
<keyword evidence="2" id="KW-0238">DNA-binding</keyword>
<evidence type="ECO:0000313" key="6">
    <source>
        <dbReference type="Proteomes" id="UP000594586"/>
    </source>
</evidence>
<dbReference type="PROSITE" id="PS50949">
    <property type="entry name" value="HTH_GNTR"/>
    <property type="match status" value="1"/>
</dbReference>
<dbReference type="PANTHER" id="PTHR44846">
    <property type="entry name" value="MANNOSYL-D-GLYCERATE TRANSPORT/METABOLISM SYSTEM REPRESSOR MNGR-RELATED"/>
    <property type="match status" value="1"/>
</dbReference>
<dbReference type="KEGG" id="cqn:G7Y29_08425"/>
<dbReference type="InterPro" id="IPR011663">
    <property type="entry name" value="UTRA"/>
</dbReference>
<sequence>MARKPTYVVIAEELRRRIEARELKSGDRLPPERELVEEFGVARMTVRHALDLLQAEGMIDRRRGRAGGTFARALPPVVNLCGERGLLAQLEDHGVAVRSEEIYAGERIPPRIAAVAFGLGEESAVAAREYLHYADGAPAFFETVFVRPAREDCVAGSSLRCESMEGEHGCEDIITPSVASDAERGHLQLSVSTPLQRVARQVLVGQDTVAFATIVLRPDAALLRVAS</sequence>
<keyword evidence="1" id="KW-0805">Transcription regulation</keyword>
<dbReference type="InterPro" id="IPR028978">
    <property type="entry name" value="Chorismate_lyase_/UTRA_dom_sf"/>
</dbReference>
<dbReference type="SMART" id="SM00345">
    <property type="entry name" value="HTH_GNTR"/>
    <property type="match status" value="1"/>
</dbReference>
<dbReference type="CDD" id="cd07377">
    <property type="entry name" value="WHTH_GntR"/>
    <property type="match status" value="1"/>
</dbReference>
<evidence type="ECO:0000259" key="4">
    <source>
        <dbReference type="PROSITE" id="PS50949"/>
    </source>
</evidence>
<dbReference type="Gene3D" id="3.40.1410.10">
    <property type="entry name" value="Chorismate lyase-like"/>
    <property type="match status" value="1"/>
</dbReference>
<protein>
    <submittedName>
        <fullName evidence="5">GntR family transcriptional regulator</fullName>
    </submittedName>
</protein>